<feature type="transmembrane region" description="Helical" evidence="6">
    <location>
        <begin position="224"/>
        <end position="245"/>
    </location>
</feature>
<feature type="transmembrane region" description="Helical" evidence="6">
    <location>
        <begin position="20"/>
        <end position="39"/>
    </location>
</feature>
<dbReference type="PANTHER" id="PTHR23427">
    <property type="entry name" value="SURFEIT LOCUS PROTEIN"/>
    <property type="match status" value="1"/>
</dbReference>
<dbReference type="KEGG" id="tni:TVNIR_3021"/>
<dbReference type="PROSITE" id="PS50895">
    <property type="entry name" value="SURF1"/>
    <property type="match status" value="1"/>
</dbReference>
<evidence type="ECO:0000313" key="8">
    <source>
        <dbReference type="Proteomes" id="UP000010809"/>
    </source>
</evidence>
<dbReference type="PATRIC" id="fig|1255043.3.peg.3048"/>
<dbReference type="InterPro" id="IPR002994">
    <property type="entry name" value="Surf1/Shy1"/>
</dbReference>
<dbReference type="HOGENOM" id="CLU_047737_2_2_6"/>
<evidence type="ECO:0000256" key="6">
    <source>
        <dbReference type="RuleBase" id="RU363076"/>
    </source>
</evidence>
<name>L0E034_THIND</name>
<evidence type="ECO:0000256" key="2">
    <source>
        <dbReference type="ARBA" id="ARBA00007165"/>
    </source>
</evidence>
<gene>
    <name evidence="7" type="ordered locus">TVNIR_3021</name>
</gene>
<evidence type="ECO:0000256" key="3">
    <source>
        <dbReference type="ARBA" id="ARBA00022692"/>
    </source>
</evidence>
<sequence>MAPTVGVNQRGAARARFLRWVPWVAGVALLALFLALGHWQLQRADEKRALLAAFEAAAGERYQPLDLSADPLETLRFQAVVVSGHYLREQQFLLDNQVREGRIGYRVITPLVHSGSGRAVLIERGWIPRSPERGMLPDVSEGLSADPVSIRGHVYVPFGEGYRLGAMDDAATWPRVIQYLDFEAMGERLQRDVVPLTVRLDPDQPSGYLRDWRPVLPMGPERHLAYAVQWFGLALALVIIALVLTRRRRFHEYGR</sequence>
<dbReference type="Pfam" id="PF02104">
    <property type="entry name" value="SURF1"/>
    <property type="match status" value="1"/>
</dbReference>
<dbReference type="InterPro" id="IPR045214">
    <property type="entry name" value="Surf1/Surf4"/>
</dbReference>
<dbReference type="CDD" id="cd06662">
    <property type="entry name" value="SURF1"/>
    <property type="match status" value="1"/>
</dbReference>
<organism evidence="7 8">
    <name type="scientific">Thioalkalivibrio nitratireducens (strain DSM 14787 / UNIQEM 213 / ALEN2)</name>
    <dbReference type="NCBI Taxonomy" id="1255043"/>
    <lineage>
        <taxon>Bacteria</taxon>
        <taxon>Pseudomonadati</taxon>
        <taxon>Pseudomonadota</taxon>
        <taxon>Gammaproteobacteria</taxon>
        <taxon>Chromatiales</taxon>
        <taxon>Ectothiorhodospiraceae</taxon>
        <taxon>Thioalkalivibrio</taxon>
    </lineage>
</organism>
<dbReference type="Proteomes" id="UP000010809">
    <property type="component" value="Chromosome"/>
</dbReference>
<keyword evidence="6" id="KW-1003">Cell membrane</keyword>
<accession>L0E034</accession>
<dbReference type="eggNOG" id="COG3346">
    <property type="taxonomic scope" value="Bacteria"/>
</dbReference>
<dbReference type="AlphaFoldDB" id="L0E034"/>
<evidence type="ECO:0000256" key="1">
    <source>
        <dbReference type="ARBA" id="ARBA00004370"/>
    </source>
</evidence>
<reference evidence="7" key="1">
    <citation type="submission" date="2015-12" db="EMBL/GenBank/DDBJ databases">
        <authorList>
            <person name="Tikhonova T.V."/>
            <person name="Pavlov A.R."/>
            <person name="Beletsky A.V."/>
            <person name="Mardanov A.V."/>
            <person name="Sorokin D.Y."/>
            <person name="Ravin N.V."/>
            <person name="Popov V.O."/>
        </authorList>
    </citation>
    <scope>NUCLEOTIDE SEQUENCE</scope>
    <source>
        <strain evidence="7">DSM 14787</strain>
    </source>
</reference>
<dbReference type="STRING" id="1255043.TVNIR_3021"/>
<proteinExistence type="inferred from homology"/>
<keyword evidence="3 6" id="KW-0812">Transmembrane</keyword>
<dbReference type="RefSeq" id="WP_015259766.1">
    <property type="nucleotide sequence ID" value="NC_019902.2"/>
</dbReference>
<comment type="similarity">
    <text evidence="2 6">Belongs to the SURF1 family.</text>
</comment>
<dbReference type="EMBL" id="CP003989">
    <property type="protein sequence ID" value="AGA34658.1"/>
    <property type="molecule type" value="Genomic_DNA"/>
</dbReference>
<protein>
    <recommendedName>
        <fullName evidence="6">SURF1-like protein</fullName>
    </recommendedName>
</protein>
<evidence type="ECO:0000256" key="5">
    <source>
        <dbReference type="ARBA" id="ARBA00023136"/>
    </source>
</evidence>
<keyword evidence="4 6" id="KW-1133">Transmembrane helix</keyword>
<dbReference type="GO" id="GO:0005886">
    <property type="term" value="C:plasma membrane"/>
    <property type="evidence" value="ECO:0007669"/>
    <property type="project" value="UniProtKB-SubCell"/>
</dbReference>
<evidence type="ECO:0000313" key="7">
    <source>
        <dbReference type="EMBL" id="AGA34658.1"/>
    </source>
</evidence>
<evidence type="ECO:0000256" key="4">
    <source>
        <dbReference type="ARBA" id="ARBA00022989"/>
    </source>
</evidence>
<keyword evidence="8" id="KW-1185">Reference proteome</keyword>
<comment type="subcellular location">
    <subcellularLocation>
        <location evidence="6">Cell membrane</location>
        <topology evidence="6">Multi-pass membrane protein</topology>
    </subcellularLocation>
    <subcellularLocation>
        <location evidence="1">Membrane</location>
    </subcellularLocation>
</comment>
<keyword evidence="5 6" id="KW-0472">Membrane</keyword>
<dbReference type="OrthoDB" id="9789940at2"/>
<dbReference type="PANTHER" id="PTHR23427:SF2">
    <property type="entry name" value="SURFEIT LOCUS PROTEIN 1"/>
    <property type="match status" value="1"/>
</dbReference>